<organism evidence="1 2">
    <name type="scientific">Lojkania enalia</name>
    <dbReference type="NCBI Taxonomy" id="147567"/>
    <lineage>
        <taxon>Eukaryota</taxon>
        <taxon>Fungi</taxon>
        <taxon>Dikarya</taxon>
        <taxon>Ascomycota</taxon>
        <taxon>Pezizomycotina</taxon>
        <taxon>Dothideomycetes</taxon>
        <taxon>Pleosporomycetidae</taxon>
        <taxon>Pleosporales</taxon>
        <taxon>Pleosporales incertae sedis</taxon>
        <taxon>Lojkania</taxon>
    </lineage>
</organism>
<protein>
    <submittedName>
        <fullName evidence="1">Uncharacterized protein</fullName>
    </submittedName>
</protein>
<accession>A0A9P4N722</accession>
<comment type="caution">
    <text evidence="1">The sequence shown here is derived from an EMBL/GenBank/DDBJ whole genome shotgun (WGS) entry which is preliminary data.</text>
</comment>
<dbReference type="AlphaFoldDB" id="A0A9P4N722"/>
<evidence type="ECO:0000313" key="1">
    <source>
        <dbReference type="EMBL" id="KAF2268318.1"/>
    </source>
</evidence>
<dbReference type="EMBL" id="ML986587">
    <property type="protein sequence ID" value="KAF2268318.1"/>
    <property type="molecule type" value="Genomic_DNA"/>
</dbReference>
<name>A0A9P4N722_9PLEO</name>
<keyword evidence="2" id="KW-1185">Reference proteome</keyword>
<sequence>MSGIFLDAALTNYSSEYVSYLQTLSQAIHSSAFLNDGYIGKENAFISALGVLCGFAAARSRWSPNRWAPHIIPPFLFRSHSIVVLLLEEPEIVALDLGIHNPGALPEAQHFGDPNFAKAANLTVVFEEILRIGPTVMTQSWKPLGNMTMNRLH</sequence>
<reference evidence="2" key="1">
    <citation type="journal article" date="2020" name="Stud. Mycol.">
        <title>101 Dothideomycetes genomes: A test case for predicting lifestyles and emergence of pathogens.</title>
        <authorList>
            <person name="Haridas S."/>
            <person name="Albert R."/>
            <person name="Binder M."/>
            <person name="Bloem J."/>
            <person name="LaButti K."/>
            <person name="Salamov A."/>
            <person name="Andreopoulos B."/>
            <person name="Baker S."/>
            <person name="Barry K."/>
            <person name="Bills G."/>
            <person name="Bluhm B."/>
            <person name="Cannon C."/>
            <person name="Castanera R."/>
            <person name="Culley D."/>
            <person name="Daum C."/>
            <person name="Ezra D."/>
            <person name="Gonzalez J."/>
            <person name="Henrissat B."/>
            <person name="Kuo A."/>
            <person name="Liang C."/>
            <person name="Lipzen A."/>
            <person name="Lutzoni F."/>
            <person name="Magnuson J."/>
            <person name="Mondo S."/>
            <person name="Nolan M."/>
            <person name="Ohm R."/>
            <person name="Pangilinan J."/>
            <person name="Park H.-J."/>
            <person name="Ramirez L."/>
            <person name="Alfaro M."/>
            <person name="Sun H."/>
            <person name="Tritt A."/>
            <person name="Yoshinaga Y."/>
            <person name="Zwiers L.-H."/>
            <person name="Turgeon B."/>
            <person name="Goodwin S."/>
            <person name="Spatafora J."/>
            <person name="Crous P."/>
            <person name="Grigoriev I."/>
        </authorList>
    </citation>
    <scope>NUCLEOTIDE SEQUENCE [LARGE SCALE GENOMIC DNA]</scope>
    <source>
        <strain evidence="2">CBS 304.66</strain>
    </source>
</reference>
<evidence type="ECO:0000313" key="2">
    <source>
        <dbReference type="Proteomes" id="UP000800093"/>
    </source>
</evidence>
<dbReference type="Proteomes" id="UP000800093">
    <property type="component" value="Unassembled WGS sequence"/>
</dbReference>
<proteinExistence type="predicted"/>
<gene>
    <name evidence="1" type="ORF">CC78DRAFT_576327</name>
</gene>